<organism evidence="3 4">
    <name type="scientific">bacterium (Candidatus Blackallbacteria) CG17_big_fil_post_rev_8_21_14_2_50_48_46</name>
    <dbReference type="NCBI Taxonomy" id="2014261"/>
    <lineage>
        <taxon>Bacteria</taxon>
        <taxon>Candidatus Blackallbacteria</taxon>
    </lineage>
</organism>
<keyword evidence="1" id="KW-0472">Membrane</keyword>
<protein>
    <recommendedName>
        <fullName evidence="2">DUF4815 domain-containing protein</fullName>
    </recommendedName>
</protein>
<gene>
    <name evidence="3" type="ORF">COW36_04800</name>
</gene>
<name>A0A2M7G9S7_9BACT</name>
<accession>A0A2M7G9S7</accession>
<feature type="domain" description="DUF4815" evidence="2">
    <location>
        <begin position="268"/>
        <end position="345"/>
    </location>
</feature>
<reference evidence="3 4" key="1">
    <citation type="submission" date="2017-09" db="EMBL/GenBank/DDBJ databases">
        <title>Depth-based differentiation of microbial function through sediment-hosted aquifers and enrichment of novel symbionts in the deep terrestrial subsurface.</title>
        <authorList>
            <person name="Probst A.J."/>
            <person name="Ladd B."/>
            <person name="Jarett J.K."/>
            <person name="Geller-Mcgrath D.E."/>
            <person name="Sieber C.M."/>
            <person name="Emerson J.B."/>
            <person name="Anantharaman K."/>
            <person name="Thomas B.C."/>
            <person name="Malmstrom R."/>
            <person name="Stieglmeier M."/>
            <person name="Klingl A."/>
            <person name="Woyke T."/>
            <person name="Ryan C.M."/>
            <person name="Banfield J.F."/>
        </authorList>
    </citation>
    <scope>NUCLEOTIDE SEQUENCE [LARGE SCALE GENOMIC DNA]</scope>
    <source>
        <strain evidence="3">CG17_big_fil_post_rev_8_21_14_2_50_48_46</strain>
    </source>
</reference>
<feature type="domain" description="DUF4815" evidence="2">
    <location>
        <begin position="354"/>
        <end position="428"/>
    </location>
</feature>
<dbReference type="InterPro" id="IPR032096">
    <property type="entry name" value="DUF4815"/>
</dbReference>
<sequence>MKKYRSERGVSIPPVLMVIGILVVLSVTFLAVVRFQVQRTGYEQATITAGYVAEIGFQQLRAELAAANGDWTQINGVVSACQTTDPFYTRCQRLPSTNSYAAFRPVRENPLDVNSRIIGVYEAAIETGEKRAIFSNKTLTGATVGFVPNSVSSSEKKGYDIYGNQLCDADAGGCPGRFMGVKVTAWLTDSQGKLLPKGRSQSVYGVLQLNSGNLDPGPSGYLLESDQPIIIDQNTAWNFISKQFDEVGAFYGPLHTNQRFKFRWESIDTETPTRGGVPNASDMLTYARPYPGVLQVDTGLQGLFVNVYNPGTDFVYFPWSMFYQIQWSPAGPEPAAGSTYTVEYNNNPGPGTSTYTVTKGALNGSDPVPGPTENGIVQIRQGATVYNVGTSYQLRTDGFIVWSVPDGMGGWLVGGSEPSSGNSYRVRYIAHTPIRVFDKMNYAGAIPQFQYEHEHAMGSSWPLYQSGHAHTNIAGVNLSANSTTVGADPGYVGASWLHRHYITDDLINLINPDFLWFANSAYSPQSATSHYTPLLRPSSDLTNYKNQLEQLNKYLQLSLGFSMPRNPDESLNPTTLPASSDYLYGYLVGTNVDNHLVYNLPAIDSDDKIVDFRSVYFGRDLKYSAGSQIGADVVLTQPSAQPADKRYYAWIWVNDNAHSSDYMKVADSQVSSDYRMYRYVLIPESKVVVVRDAVVLIGNREPNGGSGACPTLKADCLPLLNGNAPGRATIIDGQLTLLSFTTSPPGPGLDYKYSKGDIVVVGDVRYRNAFYTQYNSGSAKMEVRQLDPQPGVGHNHLTTTSITDGQTKWITNIDGTRARDTNGAFVGNLCGLGLFATHDVKISVTGLMPDPSPDSSPDSTDDRLILHGQLVAGNRVAVHAKDTSGNELLNDPDAQYYDDIWKNRNSFTDRLEFFGTIYSFEKTAFTSYFKLLRNYFYDRSLYMNPLIGAPAYPKTAGDYRDQAVFNNYPSLVQGSWKMGAR</sequence>
<evidence type="ECO:0000259" key="2">
    <source>
        <dbReference type="Pfam" id="PF16075"/>
    </source>
</evidence>
<evidence type="ECO:0000313" key="3">
    <source>
        <dbReference type="EMBL" id="PIW18614.1"/>
    </source>
</evidence>
<dbReference type="AlphaFoldDB" id="A0A2M7G9S7"/>
<comment type="caution">
    <text evidence="3">The sequence shown here is derived from an EMBL/GenBank/DDBJ whole genome shotgun (WGS) entry which is preliminary data.</text>
</comment>
<dbReference type="Proteomes" id="UP000231019">
    <property type="component" value="Unassembled WGS sequence"/>
</dbReference>
<keyword evidence="1" id="KW-1133">Transmembrane helix</keyword>
<feature type="transmembrane region" description="Helical" evidence="1">
    <location>
        <begin position="12"/>
        <end position="33"/>
    </location>
</feature>
<keyword evidence="1" id="KW-0812">Transmembrane</keyword>
<dbReference type="Pfam" id="PF16075">
    <property type="entry name" value="DUF4815"/>
    <property type="match status" value="2"/>
</dbReference>
<evidence type="ECO:0000313" key="4">
    <source>
        <dbReference type="Proteomes" id="UP000231019"/>
    </source>
</evidence>
<evidence type="ECO:0000256" key="1">
    <source>
        <dbReference type="SAM" id="Phobius"/>
    </source>
</evidence>
<proteinExistence type="predicted"/>
<dbReference type="EMBL" id="PFFQ01000012">
    <property type="protein sequence ID" value="PIW18614.1"/>
    <property type="molecule type" value="Genomic_DNA"/>
</dbReference>